<evidence type="ECO:0000313" key="1">
    <source>
        <dbReference type="EMBL" id="DAE20939.1"/>
    </source>
</evidence>
<protein>
    <submittedName>
        <fullName evidence="1">Transcriptional repressor</fullName>
    </submittedName>
</protein>
<sequence length="78" mass="9109">MRILREGQRELVMQSRRFECDTCKCIFIADNNEYRHSNDQREGSTWWCDCPCCGKPVITNEAPLACDLEIVPISTKKR</sequence>
<dbReference type="EMBL" id="BK015703">
    <property type="protein sequence ID" value="DAE20939.1"/>
    <property type="molecule type" value="Genomic_DNA"/>
</dbReference>
<reference evidence="1" key="1">
    <citation type="journal article" date="2021" name="Proc. Natl. Acad. Sci. U.S.A.">
        <title>A Catalog of Tens of Thousands of Viruses from Human Metagenomes Reveals Hidden Associations with Chronic Diseases.</title>
        <authorList>
            <person name="Tisza M.J."/>
            <person name="Buck C.B."/>
        </authorList>
    </citation>
    <scope>NUCLEOTIDE SEQUENCE</scope>
    <source>
        <strain evidence="1">CtgBD49</strain>
    </source>
</reference>
<name>A0A8S5QQ56_9CAUD</name>
<proteinExistence type="predicted"/>
<accession>A0A8S5QQ56</accession>
<organism evidence="1">
    <name type="scientific">Siphoviridae sp. ctgBD49</name>
    <dbReference type="NCBI Taxonomy" id="2826420"/>
    <lineage>
        <taxon>Viruses</taxon>
        <taxon>Duplodnaviria</taxon>
        <taxon>Heunggongvirae</taxon>
        <taxon>Uroviricota</taxon>
        <taxon>Caudoviricetes</taxon>
    </lineage>
</organism>